<evidence type="ECO:0000313" key="8">
    <source>
        <dbReference type="Proteomes" id="UP000070589"/>
    </source>
</evidence>
<dbReference type="PRINTS" id="PR00138">
    <property type="entry name" value="MATRIXIN"/>
</dbReference>
<dbReference type="InterPro" id="IPR043725">
    <property type="entry name" value="DUF5667"/>
</dbReference>
<dbReference type="InterPro" id="IPR001818">
    <property type="entry name" value="Pept_M10_metallopeptidase"/>
</dbReference>
<comment type="caution">
    <text evidence="7">The sequence shown here is derived from an EMBL/GenBank/DDBJ whole genome shotgun (WGS) entry which is preliminary data.</text>
</comment>
<evidence type="ECO:0000259" key="6">
    <source>
        <dbReference type="SMART" id="SM00235"/>
    </source>
</evidence>
<dbReference type="Gene3D" id="3.40.390.10">
    <property type="entry name" value="Collagenase (Catalytic Domain)"/>
    <property type="match status" value="1"/>
</dbReference>
<feature type="compositionally biased region" description="Basic and acidic residues" evidence="5">
    <location>
        <begin position="244"/>
        <end position="260"/>
    </location>
</feature>
<keyword evidence="1" id="KW-0645">Protease</keyword>
<dbReference type="SMART" id="SM00235">
    <property type="entry name" value="ZnMc"/>
    <property type="match status" value="1"/>
</dbReference>
<keyword evidence="2" id="KW-0479">Metal-binding</keyword>
<organism evidence="7 8">
    <name type="scientific">candidate division MSBL1 archaeon SCGC-AAA259D14</name>
    <dbReference type="NCBI Taxonomy" id="1698261"/>
    <lineage>
        <taxon>Archaea</taxon>
        <taxon>Methanobacteriati</taxon>
        <taxon>Methanobacteriota</taxon>
        <taxon>candidate division MSBL1</taxon>
    </lineage>
</organism>
<dbReference type="GO" id="GO:0008270">
    <property type="term" value="F:zinc ion binding"/>
    <property type="evidence" value="ECO:0007669"/>
    <property type="project" value="InterPro"/>
</dbReference>
<feature type="domain" description="Peptidase metallopeptidase" evidence="6">
    <location>
        <begin position="334"/>
        <end position="508"/>
    </location>
</feature>
<dbReference type="InterPro" id="IPR024079">
    <property type="entry name" value="MetalloPept_cat_dom_sf"/>
</dbReference>
<feature type="region of interest" description="Disordered" evidence="5">
    <location>
        <begin position="244"/>
        <end position="327"/>
    </location>
</feature>
<dbReference type="InterPro" id="IPR021190">
    <property type="entry name" value="Pept_M10A"/>
</dbReference>
<dbReference type="GO" id="GO:0006508">
    <property type="term" value="P:proteolysis"/>
    <property type="evidence" value="ECO:0007669"/>
    <property type="project" value="UniProtKB-KW"/>
</dbReference>
<evidence type="ECO:0000256" key="4">
    <source>
        <dbReference type="ARBA" id="ARBA00022833"/>
    </source>
</evidence>
<name>A0A133U8A0_9EURY</name>
<keyword evidence="3" id="KW-0378">Hydrolase</keyword>
<accession>A0A133U8A0</accession>
<gene>
    <name evidence="7" type="ORF">AKJ62_00995</name>
</gene>
<dbReference type="Proteomes" id="UP000070589">
    <property type="component" value="Unassembled WGS sequence"/>
</dbReference>
<dbReference type="GO" id="GO:0004222">
    <property type="term" value="F:metalloendopeptidase activity"/>
    <property type="evidence" value="ECO:0007669"/>
    <property type="project" value="InterPro"/>
</dbReference>
<evidence type="ECO:0000256" key="5">
    <source>
        <dbReference type="SAM" id="MobiDB-lite"/>
    </source>
</evidence>
<dbReference type="SUPFAM" id="SSF55486">
    <property type="entry name" value="Metalloproteases ('zincins'), catalytic domain"/>
    <property type="match status" value="1"/>
</dbReference>
<dbReference type="InterPro" id="IPR006026">
    <property type="entry name" value="Peptidase_Metallo"/>
</dbReference>
<proteinExistence type="predicted"/>
<evidence type="ECO:0000256" key="1">
    <source>
        <dbReference type="ARBA" id="ARBA00022670"/>
    </source>
</evidence>
<keyword evidence="8" id="KW-1185">Reference proteome</keyword>
<keyword evidence="4" id="KW-0862">Zinc</keyword>
<dbReference type="GO" id="GO:0031012">
    <property type="term" value="C:extracellular matrix"/>
    <property type="evidence" value="ECO:0007669"/>
    <property type="project" value="InterPro"/>
</dbReference>
<reference evidence="7 8" key="1">
    <citation type="journal article" date="2016" name="Sci. Rep.">
        <title>Metabolic traits of an uncultured archaeal lineage -MSBL1- from brine pools of the Red Sea.</title>
        <authorList>
            <person name="Mwirichia R."/>
            <person name="Alam I."/>
            <person name="Rashid M."/>
            <person name="Vinu M."/>
            <person name="Ba-Alawi W."/>
            <person name="Anthony Kamau A."/>
            <person name="Kamanda Ngugi D."/>
            <person name="Goker M."/>
            <person name="Klenk H.P."/>
            <person name="Bajic V."/>
            <person name="Stingl U."/>
        </authorList>
    </citation>
    <scope>NUCLEOTIDE SEQUENCE [LARGE SCALE GENOMIC DNA]</scope>
    <source>
        <strain evidence="7">SCGC-AAA259D14</strain>
    </source>
</reference>
<dbReference type="AlphaFoldDB" id="A0A133U8A0"/>
<dbReference type="Pfam" id="PF00413">
    <property type="entry name" value="Peptidase_M10"/>
    <property type="match status" value="1"/>
</dbReference>
<feature type="compositionally biased region" description="Acidic residues" evidence="5">
    <location>
        <begin position="261"/>
        <end position="294"/>
    </location>
</feature>
<evidence type="ECO:0000256" key="2">
    <source>
        <dbReference type="ARBA" id="ARBA00022723"/>
    </source>
</evidence>
<evidence type="ECO:0000256" key="3">
    <source>
        <dbReference type="ARBA" id="ARBA00022801"/>
    </source>
</evidence>
<dbReference type="Pfam" id="PF18915">
    <property type="entry name" value="DUF5667"/>
    <property type="match status" value="1"/>
</dbReference>
<evidence type="ECO:0000313" key="7">
    <source>
        <dbReference type="EMBL" id="KXA90414.1"/>
    </source>
</evidence>
<protein>
    <recommendedName>
        <fullName evidence="6">Peptidase metallopeptidase domain-containing protein</fullName>
    </recommendedName>
</protein>
<dbReference type="PATRIC" id="fig|1698261.3.peg.810"/>
<sequence length="508" mass="56694">MLNEQFGIATIASAVVVLAIAGGAVGIPVAVDSAVDQKPGDPLYGLEKAGESIKGVFVREDQDWHLERAEERVQEFRSVAGNGNSEKYRGVLDEAGERASEAMKKSGDVEGLERAAQTIRRNIQVLENVKNQVPENAKPAIDRAITRSRMQVKALTQTSEEVEDGKIPPGRLKEELENNVESIENLIDALDNKELPPGILKEVLENREITLDNLENIIDGRDLPPGILKEILSGMDVPKEELEEFLKDKDLPPGIEKEILEGDDSEDDEESEEDREEEDEPEEDDEEEETEEEPERFVHEEGELPEWAPGKPPWAGEDDEEEMEEDEGFELLEDGVKITNPPANYKVNPAAYEDLSTENVVREIKEAFETWDSHTSTELFDNNVDVTDKSGFERDGENVISFAPMEDSEEVAITEVWYENGEVLEFDIVLNSNVDWGIDPDGEGPATINAYDIQNIATHEAGHTLALQDIYDDDYANLTMFYRSEIGSTNKISLENGDINGLQTLYGE</sequence>
<dbReference type="EMBL" id="LHXL01000006">
    <property type="protein sequence ID" value="KXA90414.1"/>
    <property type="molecule type" value="Genomic_DNA"/>
</dbReference>
<feature type="compositionally biased region" description="Acidic residues" evidence="5">
    <location>
        <begin position="316"/>
        <end position="327"/>
    </location>
</feature>